<evidence type="ECO:0000313" key="2">
    <source>
        <dbReference type="EMBL" id="RAR15507.1"/>
    </source>
</evidence>
<feature type="region of interest" description="Disordered" evidence="1">
    <location>
        <begin position="457"/>
        <end position="479"/>
    </location>
</feature>
<organism evidence="2 3">
    <name type="scientific">Stemphylium lycopersici</name>
    <name type="common">Tomato gray leaf spot disease fungus</name>
    <name type="synonym">Thyrospora lycopersici</name>
    <dbReference type="NCBI Taxonomy" id="183478"/>
    <lineage>
        <taxon>Eukaryota</taxon>
        <taxon>Fungi</taxon>
        <taxon>Dikarya</taxon>
        <taxon>Ascomycota</taxon>
        <taxon>Pezizomycotina</taxon>
        <taxon>Dothideomycetes</taxon>
        <taxon>Pleosporomycetidae</taxon>
        <taxon>Pleosporales</taxon>
        <taxon>Pleosporineae</taxon>
        <taxon>Pleosporaceae</taxon>
        <taxon>Stemphylium</taxon>
    </lineage>
</organism>
<dbReference type="Proteomes" id="UP000249619">
    <property type="component" value="Unassembled WGS sequence"/>
</dbReference>
<proteinExistence type="predicted"/>
<gene>
    <name evidence="2" type="ORF">DDE83_001148</name>
</gene>
<evidence type="ECO:0000256" key="1">
    <source>
        <dbReference type="SAM" id="MobiDB-lite"/>
    </source>
</evidence>
<name>A0A364NE64_STELY</name>
<sequence length="544" mass="60981">METPIQAGFGERPTTRFDALASLIRPYLKEMSKTQTLLSSTRKELLIERERVKTAAGEVRQKPDIAGDAEASFMNHVREFVNNHSEQVPSTLLKAYEKVRETRDDLGEADANYLQKEEDLTGAEWMFMNREDRFYQFDINRILSSPQLISPAFPQGQPSETVSKPPIHDLPPCPVGSLSPSQVSKLPPPPPPPHIWTSSLPLIPHVSMSASSLAPIAQEHPAVKELSALRREFGKLPQRENYDFEWAGENEAFLAEEDKVCEDQVMASTSDNRDVLFDIFNPETKAQETKMEELNLALNESVPTRRYSDFMHLSSSGSNLSALMRRTQTESAVPFNRCSPVTGDKIREWSLKHLKQSAIQKRLYLNALEDNGIDSSAEVDWRVRATRFWSKDSLGEIRDSSELYSASLSKASYEPGSCNDVSSTQSITSSLLMQHQLEGNIQPPESTIADLRPPESYEMPRQDCENGPIIAPLSSTPRPCERTTKRMEAESEDQIADPIKSGLNERHRVLGGDFPSDTGMQQARCTCFAIGDVSPRKDIVQSTH</sequence>
<evidence type="ECO:0000313" key="3">
    <source>
        <dbReference type="Proteomes" id="UP000249619"/>
    </source>
</evidence>
<keyword evidence="3" id="KW-1185">Reference proteome</keyword>
<reference evidence="3" key="1">
    <citation type="submission" date="2018-05" db="EMBL/GenBank/DDBJ databases">
        <title>Draft genome sequence of Stemphylium lycopersici strain CIDEFI 213.</title>
        <authorList>
            <person name="Medina R."/>
            <person name="Franco M.E.E."/>
            <person name="Lucentini C.G."/>
            <person name="Saparrat M.C.N."/>
            <person name="Balatti P.A."/>
        </authorList>
    </citation>
    <scope>NUCLEOTIDE SEQUENCE [LARGE SCALE GENOMIC DNA]</scope>
    <source>
        <strain evidence="3">CIDEFI 213</strain>
    </source>
</reference>
<comment type="caution">
    <text evidence="2">The sequence shown here is derived from an EMBL/GenBank/DDBJ whole genome shotgun (WGS) entry which is preliminary data.</text>
</comment>
<dbReference type="AlphaFoldDB" id="A0A364NE64"/>
<protein>
    <submittedName>
        <fullName evidence="2">Uncharacterized protein</fullName>
    </submittedName>
</protein>
<dbReference type="EMBL" id="QGDH01000011">
    <property type="protein sequence ID" value="RAR15507.1"/>
    <property type="molecule type" value="Genomic_DNA"/>
</dbReference>
<accession>A0A364NE64</accession>
<feature type="region of interest" description="Disordered" evidence="1">
    <location>
        <begin position="150"/>
        <end position="190"/>
    </location>
</feature>
<dbReference type="STRING" id="183478.A0A364NE64"/>